<evidence type="ECO:0000313" key="2">
    <source>
        <dbReference type="Proteomes" id="UP000237647"/>
    </source>
</evidence>
<sequence>MQNNKVEWGKEIVQAGSDAAGLAKDVGIPGVGLLARFAQHFYDKHLQKRFEKFVSDAEVDEELISKVLVDETYSNCFYGILETVRQTHSKVGLVALALIYKDHWDDELYLIAAMQAFSQVSDATLSAFVLLYEAIPADQNYLTLKIQKGEEGHFHDLYNEAVELIRRNFFVMSTGAGMHANGPVQGMKWEHTDSYYGYCKSALTRV</sequence>
<dbReference type="AlphaFoldDB" id="A0A2T0V5A5"/>
<name>A0A2T0V5A5_9GAMM</name>
<dbReference type="EMBL" id="PVTK01000003">
    <property type="protein sequence ID" value="PRY65365.1"/>
    <property type="molecule type" value="Genomic_DNA"/>
</dbReference>
<keyword evidence="2" id="KW-1185">Reference proteome</keyword>
<reference evidence="1 2" key="1">
    <citation type="submission" date="2018-03" db="EMBL/GenBank/DDBJ databases">
        <title>Genomic Encyclopedia of Type Strains, Phase III (KMG-III): the genomes of soil and plant-associated and newly described type strains.</title>
        <authorList>
            <person name="Whitman W."/>
        </authorList>
    </citation>
    <scope>NUCLEOTIDE SEQUENCE [LARGE SCALE GENOMIC DNA]</scope>
    <source>
        <strain evidence="1 2">CGMCC 1.12152</strain>
    </source>
</reference>
<gene>
    <name evidence="1" type="ORF">B0H98_103309</name>
</gene>
<organism evidence="1 2">
    <name type="scientific">Vreelandella songnenensis</name>
    <dbReference type="NCBI Taxonomy" id="1176243"/>
    <lineage>
        <taxon>Bacteria</taxon>
        <taxon>Pseudomonadati</taxon>
        <taxon>Pseudomonadota</taxon>
        <taxon>Gammaproteobacteria</taxon>
        <taxon>Oceanospirillales</taxon>
        <taxon>Halomonadaceae</taxon>
        <taxon>Vreelandella</taxon>
    </lineage>
</organism>
<accession>A0A2T0V5A5</accession>
<protein>
    <submittedName>
        <fullName evidence="1">Uncharacterized protein</fullName>
    </submittedName>
</protein>
<dbReference type="Proteomes" id="UP000237647">
    <property type="component" value="Unassembled WGS sequence"/>
</dbReference>
<evidence type="ECO:0000313" key="1">
    <source>
        <dbReference type="EMBL" id="PRY65365.1"/>
    </source>
</evidence>
<comment type="caution">
    <text evidence="1">The sequence shown here is derived from an EMBL/GenBank/DDBJ whole genome shotgun (WGS) entry which is preliminary data.</text>
</comment>
<proteinExistence type="predicted"/>
<dbReference type="RefSeq" id="WP_106374532.1">
    <property type="nucleotide sequence ID" value="NZ_PVTK01000003.1"/>
</dbReference>
<dbReference type="OrthoDB" id="8781266at2"/>